<dbReference type="Gene3D" id="2.30.30.40">
    <property type="entry name" value="SH3 Domains"/>
    <property type="match status" value="1"/>
</dbReference>
<dbReference type="SUPFAM" id="SSF50341">
    <property type="entry name" value="CheW-like"/>
    <property type="match status" value="1"/>
</dbReference>
<feature type="domain" description="CheW-like" evidence="2">
    <location>
        <begin position="20"/>
        <end position="162"/>
    </location>
</feature>
<gene>
    <name evidence="3" type="ORF">ACFQJ6_12345</name>
</gene>
<dbReference type="InterPro" id="IPR039315">
    <property type="entry name" value="CheW"/>
</dbReference>
<dbReference type="SMART" id="SM00260">
    <property type="entry name" value="CheW"/>
    <property type="match status" value="1"/>
</dbReference>
<feature type="region of interest" description="Disordered" evidence="1">
    <location>
        <begin position="122"/>
        <end position="162"/>
    </location>
</feature>
<sequence length="162" mass="16598">MSGELSSAPTPDTGDDRREWVEFVRFGLGGGDYGLELGRVEQILDGPAVTPVPQTGPAIAGVANLGGEIPVVVDGRALLELPARAPDAETTLLLLDRGEGRPTGLLVDEVVGIDAHHVGRIDAPDASDWEPPSGGGGSAPWWTTTGAAGRSGCSTSTYSSPK</sequence>
<evidence type="ECO:0000256" key="1">
    <source>
        <dbReference type="SAM" id="MobiDB-lite"/>
    </source>
</evidence>
<dbReference type="RefSeq" id="WP_382209852.1">
    <property type="nucleotide sequence ID" value="NZ_JBHSZH010000005.1"/>
</dbReference>
<dbReference type="EMBL" id="JBHSZH010000005">
    <property type="protein sequence ID" value="MFC7080781.1"/>
    <property type="molecule type" value="Genomic_DNA"/>
</dbReference>
<evidence type="ECO:0000259" key="2">
    <source>
        <dbReference type="PROSITE" id="PS50851"/>
    </source>
</evidence>
<organism evidence="3 4">
    <name type="scientific">Halorussus caseinilyticus</name>
    <dbReference type="NCBI Taxonomy" id="3034025"/>
    <lineage>
        <taxon>Archaea</taxon>
        <taxon>Methanobacteriati</taxon>
        <taxon>Methanobacteriota</taxon>
        <taxon>Stenosarchaea group</taxon>
        <taxon>Halobacteria</taxon>
        <taxon>Halobacteriales</taxon>
        <taxon>Haladaptataceae</taxon>
        <taxon>Halorussus</taxon>
    </lineage>
</organism>
<dbReference type="PANTHER" id="PTHR22617:SF23">
    <property type="entry name" value="CHEMOTAXIS PROTEIN CHEW"/>
    <property type="match status" value="1"/>
</dbReference>
<dbReference type="Pfam" id="PF01584">
    <property type="entry name" value="CheW"/>
    <property type="match status" value="1"/>
</dbReference>
<keyword evidence="4" id="KW-1185">Reference proteome</keyword>
<feature type="compositionally biased region" description="Low complexity" evidence="1">
    <location>
        <begin position="139"/>
        <end position="148"/>
    </location>
</feature>
<name>A0ABD5WQ06_9EURY</name>
<protein>
    <submittedName>
        <fullName evidence="3">Chemotaxis protein CheW</fullName>
    </submittedName>
</protein>
<comment type="caution">
    <text evidence="3">The sequence shown here is derived from an EMBL/GenBank/DDBJ whole genome shotgun (WGS) entry which is preliminary data.</text>
</comment>
<dbReference type="PANTHER" id="PTHR22617">
    <property type="entry name" value="CHEMOTAXIS SENSOR HISTIDINE KINASE-RELATED"/>
    <property type="match status" value="1"/>
</dbReference>
<dbReference type="Gene3D" id="2.40.50.180">
    <property type="entry name" value="CheA-289, Domain 4"/>
    <property type="match status" value="1"/>
</dbReference>
<dbReference type="PROSITE" id="PS50851">
    <property type="entry name" value="CHEW"/>
    <property type="match status" value="1"/>
</dbReference>
<evidence type="ECO:0000313" key="3">
    <source>
        <dbReference type="EMBL" id="MFC7080781.1"/>
    </source>
</evidence>
<dbReference type="Proteomes" id="UP001596407">
    <property type="component" value="Unassembled WGS sequence"/>
</dbReference>
<feature type="compositionally biased region" description="Polar residues" evidence="1">
    <location>
        <begin position="152"/>
        <end position="162"/>
    </location>
</feature>
<proteinExistence type="predicted"/>
<dbReference type="InterPro" id="IPR002545">
    <property type="entry name" value="CheW-lke_dom"/>
</dbReference>
<reference evidence="3 4" key="1">
    <citation type="journal article" date="2019" name="Int. J. Syst. Evol. Microbiol.">
        <title>The Global Catalogue of Microorganisms (GCM) 10K type strain sequencing project: providing services to taxonomists for standard genome sequencing and annotation.</title>
        <authorList>
            <consortium name="The Broad Institute Genomics Platform"/>
            <consortium name="The Broad Institute Genome Sequencing Center for Infectious Disease"/>
            <person name="Wu L."/>
            <person name="Ma J."/>
        </authorList>
    </citation>
    <scope>NUCLEOTIDE SEQUENCE [LARGE SCALE GENOMIC DNA]</scope>
    <source>
        <strain evidence="3 4">DT72</strain>
    </source>
</reference>
<dbReference type="InterPro" id="IPR036061">
    <property type="entry name" value="CheW-like_dom_sf"/>
</dbReference>
<dbReference type="AlphaFoldDB" id="A0ABD5WQ06"/>
<evidence type="ECO:0000313" key="4">
    <source>
        <dbReference type="Proteomes" id="UP001596407"/>
    </source>
</evidence>
<accession>A0ABD5WQ06</accession>